<dbReference type="PANTHER" id="PTHR34094:SF1">
    <property type="entry name" value="PROTEIN FAM185A"/>
    <property type="match status" value="1"/>
</dbReference>
<evidence type="ECO:0000313" key="3">
    <source>
        <dbReference type="Proteomes" id="UP001257739"/>
    </source>
</evidence>
<reference evidence="2 3" key="1">
    <citation type="submission" date="2023-07" db="EMBL/GenBank/DDBJ databases">
        <title>Sorghum-associated microbial communities from plants grown in Nebraska, USA.</title>
        <authorList>
            <person name="Schachtman D."/>
        </authorList>
    </citation>
    <scope>NUCLEOTIDE SEQUENCE [LARGE SCALE GENOMIC DNA]</scope>
    <source>
        <strain evidence="2 3">BE248</strain>
    </source>
</reference>
<comment type="caution">
    <text evidence="2">The sequence shown here is derived from an EMBL/GenBank/DDBJ whole genome shotgun (WGS) entry which is preliminary data.</text>
</comment>
<protein>
    <submittedName>
        <fullName evidence="2">DUF4097 and DUF4098 domain-containing protein YvlB</fullName>
    </submittedName>
</protein>
<dbReference type="RefSeq" id="WP_309965200.1">
    <property type="nucleotide sequence ID" value="NZ_JAVDWH010000001.1"/>
</dbReference>
<proteinExistence type="predicted"/>
<feature type="domain" description="DUF4097" evidence="1">
    <location>
        <begin position="43"/>
        <end position="253"/>
    </location>
</feature>
<keyword evidence="3" id="KW-1185">Reference proteome</keyword>
<dbReference type="InterPro" id="IPR025164">
    <property type="entry name" value="Toastrack_DUF4097"/>
</dbReference>
<evidence type="ECO:0000259" key="1">
    <source>
        <dbReference type="Pfam" id="PF13349"/>
    </source>
</evidence>
<gene>
    <name evidence="2" type="ORF">J2X11_000086</name>
</gene>
<dbReference type="Pfam" id="PF13349">
    <property type="entry name" value="DUF4097"/>
    <property type="match status" value="1"/>
</dbReference>
<dbReference type="EMBL" id="JAVDWH010000001">
    <property type="protein sequence ID" value="MDR7085247.1"/>
    <property type="molecule type" value="Genomic_DNA"/>
</dbReference>
<organism evidence="2 3">
    <name type="scientific">Aeromicrobium panaciterrae</name>
    <dbReference type="NCBI Taxonomy" id="363861"/>
    <lineage>
        <taxon>Bacteria</taxon>
        <taxon>Bacillati</taxon>
        <taxon>Actinomycetota</taxon>
        <taxon>Actinomycetes</taxon>
        <taxon>Propionibacteriales</taxon>
        <taxon>Nocardioidaceae</taxon>
        <taxon>Aeromicrobium</taxon>
    </lineage>
</organism>
<sequence>MSTFPTPEPIDVTIDVAVGNATFIASDRTDTVVDVRPTNPANKSDVKAAEETRVEFANGKLEVHAPKGWKHYASFKGNSNSITVTIELPTGSTLHGDSAMGNFVAEGKLGNVRLKTAMGNIELDRTAALVARSSFGNITVEDADGPAEIHTSSGDLTIRKVAGKTQVKNSNGTTKLGQIGGDLHVRSSNGDITIDSADASVDAKTANGTIHAANVARGTVTLATAAGDLEVGIREGTAAWLDVSSSFGNVNNTMAATDGPPPSGDTVEVRGRTSFGDITIRRSAASA</sequence>
<dbReference type="Proteomes" id="UP001257739">
    <property type="component" value="Unassembled WGS sequence"/>
</dbReference>
<name>A0ABU1UJ90_9ACTN</name>
<dbReference type="PANTHER" id="PTHR34094">
    <property type="match status" value="1"/>
</dbReference>
<evidence type="ECO:0000313" key="2">
    <source>
        <dbReference type="EMBL" id="MDR7085247.1"/>
    </source>
</evidence>
<accession>A0ABU1UJ90</accession>